<keyword evidence="3" id="KW-1185">Reference proteome</keyword>
<reference evidence="2 3" key="1">
    <citation type="journal article" date="2018" name="Front. Plant Sci.">
        <title>Red Clover (Trifolium pratense) and Zigzag Clover (T. medium) - A Picture of Genomic Similarities and Differences.</title>
        <authorList>
            <person name="Dluhosova J."/>
            <person name="Istvanek J."/>
            <person name="Nedelnik J."/>
            <person name="Repkova J."/>
        </authorList>
    </citation>
    <scope>NUCLEOTIDE SEQUENCE [LARGE SCALE GENOMIC DNA]</scope>
    <source>
        <strain evidence="3">cv. 10/8</strain>
        <tissue evidence="2">Leaf</tissue>
    </source>
</reference>
<keyword evidence="1" id="KW-0732">Signal</keyword>
<evidence type="ECO:0000256" key="1">
    <source>
        <dbReference type="SAM" id="SignalP"/>
    </source>
</evidence>
<accession>A0A392T075</accession>
<feature type="signal peptide" evidence="1">
    <location>
        <begin position="1"/>
        <end position="18"/>
    </location>
</feature>
<organism evidence="2 3">
    <name type="scientific">Trifolium medium</name>
    <dbReference type="NCBI Taxonomy" id="97028"/>
    <lineage>
        <taxon>Eukaryota</taxon>
        <taxon>Viridiplantae</taxon>
        <taxon>Streptophyta</taxon>
        <taxon>Embryophyta</taxon>
        <taxon>Tracheophyta</taxon>
        <taxon>Spermatophyta</taxon>
        <taxon>Magnoliopsida</taxon>
        <taxon>eudicotyledons</taxon>
        <taxon>Gunneridae</taxon>
        <taxon>Pentapetalae</taxon>
        <taxon>rosids</taxon>
        <taxon>fabids</taxon>
        <taxon>Fabales</taxon>
        <taxon>Fabaceae</taxon>
        <taxon>Papilionoideae</taxon>
        <taxon>50 kb inversion clade</taxon>
        <taxon>NPAAA clade</taxon>
        <taxon>Hologalegina</taxon>
        <taxon>IRL clade</taxon>
        <taxon>Trifolieae</taxon>
        <taxon>Trifolium</taxon>
    </lineage>
</organism>
<evidence type="ECO:0000313" key="3">
    <source>
        <dbReference type="Proteomes" id="UP000265520"/>
    </source>
</evidence>
<proteinExistence type="predicted"/>
<sequence>MPISLLTWALFPFVLTMASVCGPLWPVRHCWDETVLGVVVHHL</sequence>
<dbReference type="AlphaFoldDB" id="A0A392T075"/>
<name>A0A392T075_9FABA</name>
<protein>
    <submittedName>
        <fullName evidence="2">Uncharacterized protein</fullName>
    </submittedName>
</protein>
<evidence type="ECO:0000313" key="2">
    <source>
        <dbReference type="EMBL" id="MCI54518.1"/>
    </source>
</evidence>
<feature type="chain" id="PRO_5017225528" evidence="1">
    <location>
        <begin position="19"/>
        <end position="43"/>
    </location>
</feature>
<dbReference type="EMBL" id="LXQA010480645">
    <property type="protein sequence ID" value="MCI54518.1"/>
    <property type="molecule type" value="Genomic_DNA"/>
</dbReference>
<feature type="non-terminal residue" evidence="2">
    <location>
        <position position="43"/>
    </location>
</feature>
<dbReference type="Proteomes" id="UP000265520">
    <property type="component" value="Unassembled WGS sequence"/>
</dbReference>
<comment type="caution">
    <text evidence="2">The sequence shown here is derived from an EMBL/GenBank/DDBJ whole genome shotgun (WGS) entry which is preliminary data.</text>
</comment>